<dbReference type="AlphaFoldDB" id="A0A1X7V0C8"/>
<comment type="subcellular location">
    <subcellularLocation>
        <location evidence="1">Endomembrane system</location>
    </subcellularLocation>
</comment>
<protein>
    <submittedName>
        <fullName evidence="5">Uncharacterized protein</fullName>
    </submittedName>
</protein>
<dbReference type="SMART" id="SM00177">
    <property type="entry name" value="ARF"/>
    <property type="match status" value="1"/>
</dbReference>
<dbReference type="InParanoid" id="A0A1X7V0C8"/>
<keyword evidence="6" id="KW-1185">Reference proteome</keyword>
<dbReference type="PRINTS" id="PR00449">
    <property type="entry name" value="RASTRNSFRMNG"/>
</dbReference>
<dbReference type="NCBIfam" id="TIGR00231">
    <property type="entry name" value="small_GTP"/>
    <property type="match status" value="1"/>
</dbReference>
<dbReference type="PROSITE" id="PS51419">
    <property type="entry name" value="RAB"/>
    <property type="match status" value="1"/>
</dbReference>
<dbReference type="InterPro" id="IPR027417">
    <property type="entry name" value="P-loop_NTPase"/>
</dbReference>
<evidence type="ECO:0000313" key="5">
    <source>
        <dbReference type="EnsemblMetazoa" id="Aqu2.1.33047_001"/>
    </source>
</evidence>
<evidence type="ECO:0000256" key="4">
    <source>
        <dbReference type="ARBA" id="ARBA00023136"/>
    </source>
</evidence>
<dbReference type="OrthoDB" id="9989112at2759"/>
<dbReference type="InterPro" id="IPR001806">
    <property type="entry name" value="Small_GTPase"/>
</dbReference>
<dbReference type="Proteomes" id="UP000007879">
    <property type="component" value="Unassembled WGS sequence"/>
</dbReference>
<dbReference type="GO" id="GO:0003924">
    <property type="term" value="F:GTPase activity"/>
    <property type="evidence" value="ECO:0007669"/>
    <property type="project" value="InterPro"/>
</dbReference>
<evidence type="ECO:0000256" key="2">
    <source>
        <dbReference type="ARBA" id="ARBA00006270"/>
    </source>
</evidence>
<dbReference type="Gene3D" id="3.40.50.300">
    <property type="entry name" value="P-loop containing nucleotide triphosphate hydrolases"/>
    <property type="match status" value="1"/>
</dbReference>
<name>A0A1X7V0C8_AMPQE</name>
<dbReference type="KEGG" id="aqu:100637165"/>
<organism evidence="5">
    <name type="scientific">Amphimedon queenslandica</name>
    <name type="common">Sponge</name>
    <dbReference type="NCBI Taxonomy" id="400682"/>
    <lineage>
        <taxon>Eukaryota</taxon>
        <taxon>Metazoa</taxon>
        <taxon>Porifera</taxon>
        <taxon>Demospongiae</taxon>
        <taxon>Heteroscleromorpha</taxon>
        <taxon>Haplosclerida</taxon>
        <taxon>Niphatidae</taxon>
        <taxon>Amphimedon</taxon>
    </lineage>
</organism>
<dbReference type="GO" id="GO:0012505">
    <property type="term" value="C:endomembrane system"/>
    <property type="evidence" value="ECO:0007669"/>
    <property type="project" value="UniProtKB-SubCell"/>
</dbReference>
<dbReference type="GO" id="GO:0005525">
    <property type="term" value="F:GTP binding"/>
    <property type="evidence" value="ECO:0007669"/>
    <property type="project" value="InterPro"/>
</dbReference>
<dbReference type="SMART" id="SM00175">
    <property type="entry name" value="RAB"/>
    <property type="match status" value="1"/>
</dbReference>
<dbReference type="SMART" id="SM00173">
    <property type="entry name" value="RAS"/>
    <property type="match status" value="1"/>
</dbReference>
<dbReference type="eggNOG" id="KOG0091">
    <property type="taxonomic scope" value="Eukaryota"/>
</dbReference>
<keyword evidence="4" id="KW-0472">Membrane</keyword>
<reference evidence="5" key="2">
    <citation type="submission" date="2017-05" db="UniProtKB">
        <authorList>
            <consortium name="EnsemblMetazoa"/>
        </authorList>
    </citation>
    <scope>IDENTIFICATION</scope>
</reference>
<accession>A0A1X7V0C8</accession>
<dbReference type="SMART" id="SM00176">
    <property type="entry name" value="RAN"/>
    <property type="match status" value="1"/>
</dbReference>
<dbReference type="EnsemblMetazoa" id="XM_011405352.2">
    <property type="protein sequence ID" value="XP_011403654.1"/>
    <property type="gene ID" value="LOC100637165"/>
</dbReference>
<keyword evidence="3" id="KW-0547">Nucleotide-binding</keyword>
<dbReference type="InterPro" id="IPR050209">
    <property type="entry name" value="Rab_GTPases_membrane_traffic"/>
</dbReference>
<comment type="similarity">
    <text evidence="2">Belongs to the small GTPase superfamily. Rab family.</text>
</comment>
<evidence type="ECO:0000313" key="6">
    <source>
        <dbReference type="Proteomes" id="UP000007879"/>
    </source>
</evidence>
<dbReference type="PROSITE" id="PS51420">
    <property type="entry name" value="RHO"/>
    <property type="match status" value="1"/>
</dbReference>
<sequence>MSWRNSSLTDVDHYLYQFRLIIIGESTVGKSCLLRRFTQGRWIEHNDPTVGVDFHTKMVQVDGHNLKLQLWDTAGQERFRAITRSYFRNAVGALLVFDISDQNSFAKVSGWMEDVRQSSKPHEPVFLLVGNKADLDRQRQVLRVDAERLANSFKIDYIETSSRTGQNVEEIFNVLARRIFEAIQDGTVVVGNGWDGVKKGDEIPKELSSRVNLQQKKISDTKDNGGGCCK</sequence>
<dbReference type="FunFam" id="3.40.50.300:FF:000586">
    <property type="entry name" value="Rab family GTPase"/>
    <property type="match status" value="1"/>
</dbReference>
<dbReference type="SMART" id="SM00174">
    <property type="entry name" value="RHO"/>
    <property type="match status" value="1"/>
</dbReference>
<evidence type="ECO:0000256" key="1">
    <source>
        <dbReference type="ARBA" id="ARBA00004308"/>
    </source>
</evidence>
<dbReference type="InterPro" id="IPR005225">
    <property type="entry name" value="Small_GTP-bd"/>
</dbReference>
<dbReference type="OMA" id="LGEQCPC"/>
<dbReference type="STRING" id="400682.A0A1X7V0C8"/>
<dbReference type="EnsemblMetazoa" id="Aqu2.1.33047_001">
    <property type="protein sequence ID" value="Aqu2.1.33047_001"/>
    <property type="gene ID" value="Aqu2.1.33047"/>
</dbReference>
<evidence type="ECO:0000256" key="3">
    <source>
        <dbReference type="ARBA" id="ARBA00022741"/>
    </source>
</evidence>
<gene>
    <name evidence="5" type="primary">100637165</name>
</gene>
<dbReference type="PANTHER" id="PTHR47979">
    <property type="entry name" value="DRAB11-RELATED"/>
    <property type="match status" value="1"/>
</dbReference>
<dbReference type="Pfam" id="PF00071">
    <property type="entry name" value="Ras"/>
    <property type="match status" value="1"/>
</dbReference>
<dbReference type="SUPFAM" id="SSF52540">
    <property type="entry name" value="P-loop containing nucleoside triphosphate hydrolases"/>
    <property type="match status" value="1"/>
</dbReference>
<proteinExistence type="inferred from homology"/>
<reference evidence="6" key="1">
    <citation type="journal article" date="2010" name="Nature">
        <title>The Amphimedon queenslandica genome and the evolution of animal complexity.</title>
        <authorList>
            <person name="Srivastava M."/>
            <person name="Simakov O."/>
            <person name="Chapman J."/>
            <person name="Fahey B."/>
            <person name="Gauthier M.E."/>
            <person name="Mitros T."/>
            <person name="Richards G.S."/>
            <person name="Conaco C."/>
            <person name="Dacre M."/>
            <person name="Hellsten U."/>
            <person name="Larroux C."/>
            <person name="Putnam N.H."/>
            <person name="Stanke M."/>
            <person name="Adamska M."/>
            <person name="Darling A."/>
            <person name="Degnan S.M."/>
            <person name="Oakley T.H."/>
            <person name="Plachetzki D.C."/>
            <person name="Zhai Y."/>
            <person name="Adamski M."/>
            <person name="Calcino A."/>
            <person name="Cummins S.F."/>
            <person name="Goodstein D.M."/>
            <person name="Harris C."/>
            <person name="Jackson D.J."/>
            <person name="Leys S.P."/>
            <person name="Shu S."/>
            <person name="Woodcroft B.J."/>
            <person name="Vervoort M."/>
            <person name="Kosik K.S."/>
            <person name="Manning G."/>
            <person name="Degnan B.M."/>
            <person name="Rokhsar D.S."/>
        </authorList>
    </citation>
    <scope>NUCLEOTIDE SEQUENCE [LARGE SCALE GENOMIC DNA]</scope>
</reference>
<dbReference type="PROSITE" id="PS51421">
    <property type="entry name" value="RAS"/>
    <property type="match status" value="1"/>
</dbReference>